<dbReference type="RefSeq" id="WP_231725042.1">
    <property type="nucleotide sequence ID" value="NZ_CYSF01000006.1"/>
</dbReference>
<evidence type="ECO:0000313" key="2">
    <source>
        <dbReference type="EMBL" id="CUH83841.1"/>
    </source>
</evidence>
<dbReference type="InterPro" id="IPR027396">
    <property type="entry name" value="DsrEFH-like"/>
</dbReference>
<accession>A0A0P1GNL6</accession>
<dbReference type="SUPFAM" id="SSF75169">
    <property type="entry name" value="DsrEFH-like"/>
    <property type="match status" value="1"/>
</dbReference>
<dbReference type="Proteomes" id="UP000051681">
    <property type="component" value="Unassembled WGS sequence"/>
</dbReference>
<organism evidence="2 3">
    <name type="scientific">Thalassovita mediterranea</name>
    <dbReference type="NCBI Taxonomy" id="340021"/>
    <lineage>
        <taxon>Bacteria</taxon>
        <taxon>Pseudomonadati</taxon>
        <taxon>Pseudomonadota</taxon>
        <taxon>Alphaproteobacteria</taxon>
        <taxon>Rhodobacterales</taxon>
        <taxon>Roseobacteraceae</taxon>
        <taxon>Thalassovita</taxon>
    </lineage>
</organism>
<sequence>MRNPMLNVAATVALSAALSATLIASPALAADKPETLVTVLTAPEPQTQLMAMVLATQAANQGAAPHILLCGPAGDIALKEAPESATKPQPPLDLSPQMLLGKIAGMPGAKVEVCALYLPSKGMTAEILMDGVTVAKPPAMAAAMIAPNARVASY</sequence>
<reference evidence="2 3" key="1">
    <citation type="submission" date="2015-09" db="EMBL/GenBank/DDBJ databases">
        <authorList>
            <consortium name="Swine Surveillance"/>
        </authorList>
    </citation>
    <scope>NUCLEOTIDE SEQUENCE [LARGE SCALE GENOMIC DNA]</scope>
    <source>
        <strain evidence="2 3">CECT 8383</strain>
    </source>
</reference>
<proteinExistence type="predicted"/>
<name>A0A0P1GNL6_9RHOB</name>
<protein>
    <submittedName>
        <fullName evidence="2">Putative peroxiredoxins</fullName>
    </submittedName>
</protein>
<dbReference type="STRING" id="340021.TM5383_01044"/>
<evidence type="ECO:0000256" key="1">
    <source>
        <dbReference type="SAM" id="SignalP"/>
    </source>
</evidence>
<feature type="signal peptide" evidence="1">
    <location>
        <begin position="1"/>
        <end position="29"/>
    </location>
</feature>
<feature type="chain" id="PRO_5006063616" evidence="1">
    <location>
        <begin position="30"/>
        <end position="154"/>
    </location>
</feature>
<dbReference type="Gene3D" id="3.40.1260.10">
    <property type="entry name" value="DsrEFH-like"/>
    <property type="match status" value="1"/>
</dbReference>
<gene>
    <name evidence="2" type="ORF">TM5383_01044</name>
</gene>
<keyword evidence="3" id="KW-1185">Reference proteome</keyword>
<evidence type="ECO:0000313" key="3">
    <source>
        <dbReference type="Proteomes" id="UP000051681"/>
    </source>
</evidence>
<dbReference type="EMBL" id="CYSF01000006">
    <property type="protein sequence ID" value="CUH83841.1"/>
    <property type="molecule type" value="Genomic_DNA"/>
</dbReference>
<keyword evidence="1" id="KW-0732">Signal</keyword>
<dbReference type="AlphaFoldDB" id="A0A0P1GNL6"/>